<protein>
    <submittedName>
        <fullName evidence="1">Uncharacterized protein</fullName>
    </submittedName>
</protein>
<proteinExistence type="predicted"/>
<keyword evidence="1" id="KW-0614">Plasmid</keyword>
<reference evidence="1" key="1">
    <citation type="submission" date="2020-04" db="EMBL/GenBank/DDBJ databases">
        <title>A novel bacterium ('Candidatus Sarcina troglodytae' sp. nov.) linked to a protracted, uniformly lethal epizootic among sanctuary western chimpanzees (Pan troglodytes verus) in Sierra Leone.</title>
        <authorList>
            <person name="Owens L.A."/>
            <person name="Colitti B."/>
            <person name="Hirji I."/>
            <person name="Pizaro A."/>
            <person name="Jaffe J.E."/>
            <person name="Moittie S."/>
            <person name="Bishop-Lilly K.A."/>
            <person name="Estrella L.A."/>
            <person name="Voegtly L.J."/>
            <person name="Kuhn J.H."/>
            <person name="Suen G."/>
            <person name="Deblois C.L."/>
            <person name="Dunn C."/>
            <person name="Juan-Salles C."/>
            <person name="Goldberg T.L."/>
        </authorList>
    </citation>
    <scope>NUCLEOTIDE SEQUENCE</scope>
    <source>
        <strain evidence="1">JB2</strain>
    </source>
</reference>
<gene>
    <name evidence="1" type="ORF">HH195_12025</name>
</gene>
<evidence type="ECO:0000313" key="1">
    <source>
        <dbReference type="EMBL" id="QPJ86693.1"/>
    </source>
</evidence>
<sequence>MNVDLTVLVGLVSTLLGIVVTVFKLRKDDNKEIKEKAINESKVGQEIFYISKNIEDIKFNQRTFTEEIKNINDRLIKAEESIKNAHIRIDHIEEKGGY</sequence>
<name>A0ACD1BHC1_9CLOT</name>
<organism evidence="1 2">
    <name type="scientific">Candidatus Sarcina troglodytae</name>
    <dbReference type="NCBI Taxonomy" id="2726954"/>
    <lineage>
        <taxon>Bacteria</taxon>
        <taxon>Bacillati</taxon>
        <taxon>Bacillota</taxon>
        <taxon>Clostridia</taxon>
        <taxon>Eubacteriales</taxon>
        <taxon>Clostridiaceae</taxon>
        <taxon>Sarcina</taxon>
    </lineage>
</organism>
<evidence type="ECO:0000313" key="2">
    <source>
        <dbReference type="Proteomes" id="UP000594603"/>
    </source>
</evidence>
<keyword evidence="2" id="KW-1185">Reference proteome</keyword>
<geneLocation type="plasmid" evidence="1 2">
    <name>p2</name>
</geneLocation>
<accession>A0ACD1BHC1</accession>
<dbReference type="EMBL" id="CP051756">
    <property type="protein sequence ID" value="QPJ86693.1"/>
    <property type="molecule type" value="Genomic_DNA"/>
</dbReference>
<dbReference type="Proteomes" id="UP000594603">
    <property type="component" value="Plasmid p2"/>
</dbReference>